<dbReference type="AlphaFoldDB" id="A0A9P5XXE3"/>
<dbReference type="OrthoDB" id="1681765at2759"/>
<reference evidence="1" key="1">
    <citation type="submission" date="2020-11" db="EMBL/GenBank/DDBJ databases">
        <authorList>
            <consortium name="DOE Joint Genome Institute"/>
            <person name="Ahrendt S."/>
            <person name="Riley R."/>
            <person name="Andreopoulos W."/>
            <person name="Labutti K."/>
            <person name="Pangilinan J."/>
            <person name="Ruiz-Duenas F.J."/>
            <person name="Barrasa J.M."/>
            <person name="Sanchez-Garcia M."/>
            <person name="Camarero S."/>
            <person name="Miyauchi S."/>
            <person name="Serrano A."/>
            <person name="Linde D."/>
            <person name="Babiker R."/>
            <person name="Drula E."/>
            <person name="Ayuso-Fernandez I."/>
            <person name="Pacheco R."/>
            <person name="Padilla G."/>
            <person name="Ferreira P."/>
            <person name="Barriuso J."/>
            <person name="Kellner H."/>
            <person name="Castanera R."/>
            <person name="Alfaro M."/>
            <person name="Ramirez L."/>
            <person name="Pisabarro A.G."/>
            <person name="Kuo A."/>
            <person name="Tritt A."/>
            <person name="Lipzen A."/>
            <person name="He G."/>
            <person name="Yan M."/>
            <person name="Ng V."/>
            <person name="Cullen D."/>
            <person name="Martin F."/>
            <person name="Rosso M.-N."/>
            <person name="Henrissat B."/>
            <person name="Hibbett D."/>
            <person name="Martinez A.T."/>
            <person name="Grigoriev I.V."/>
        </authorList>
    </citation>
    <scope>NUCLEOTIDE SEQUENCE</scope>
    <source>
        <strain evidence="1">CBS 247.69</strain>
    </source>
</reference>
<name>A0A9P5XXE3_9AGAR</name>
<sequence>MCVTGLSIWHVGERFQRSHETMSKCFTWIFALLSSGVFYAKYVQLPFANDPALDVIRSNLKFWPFFHGAIGAMDGTHVNVCQSAAKWHAA</sequence>
<organism evidence="1 2">
    <name type="scientific">Collybia nuda</name>
    <dbReference type="NCBI Taxonomy" id="64659"/>
    <lineage>
        <taxon>Eukaryota</taxon>
        <taxon>Fungi</taxon>
        <taxon>Dikarya</taxon>
        <taxon>Basidiomycota</taxon>
        <taxon>Agaricomycotina</taxon>
        <taxon>Agaricomycetes</taxon>
        <taxon>Agaricomycetidae</taxon>
        <taxon>Agaricales</taxon>
        <taxon>Tricholomatineae</taxon>
        <taxon>Clitocybaceae</taxon>
        <taxon>Collybia</taxon>
    </lineage>
</organism>
<evidence type="ECO:0000313" key="1">
    <source>
        <dbReference type="EMBL" id="KAF9459378.1"/>
    </source>
</evidence>
<dbReference type="Proteomes" id="UP000807353">
    <property type="component" value="Unassembled WGS sequence"/>
</dbReference>
<gene>
    <name evidence="1" type="ORF">BDZ94DRAFT_1171745</name>
</gene>
<evidence type="ECO:0000313" key="2">
    <source>
        <dbReference type="Proteomes" id="UP000807353"/>
    </source>
</evidence>
<protein>
    <recommendedName>
        <fullName evidence="3">DDE Tnp4 domain-containing protein</fullName>
    </recommendedName>
</protein>
<proteinExistence type="predicted"/>
<accession>A0A9P5XXE3</accession>
<keyword evidence="2" id="KW-1185">Reference proteome</keyword>
<comment type="caution">
    <text evidence="1">The sequence shown here is derived from an EMBL/GenBank/DDBJ whole genome shotgun (WGS) entry which is preliminary data.</text>
</comment>
<evidence type="ECO:0008006" key="3">
    <source>
        <dbReference type="Google" id="ProtNLM"/>
    </source>
</evidence>
<dbReference type="EMBL" id="MU150317">
    <property type="protein sequence ID" value="KAF9459378.1"/>
    <property type="molecule type" value="Genomic_DNA"/>
</dbReference>